<keyword evidence="3" id="KW-1185">Reference proteome</keyword>
<evidence type="ECO:0000256" key="1">
    <source>
        <dbReference type="SAM" id="MobiDB-lite"/>
    </source>
</evidence>
<feature type="compositionally biased region" description="Low complexity" evidence="1">
    <location>
        <begin position="100"/>
        <end position="121"/>
    </location>
</feature>
<feature type="compositionally biased region" description="Basic residues" evidence="1">
    <location>
        <begin position="1"/>
        <end position="16"/>
    </location>
</feature>
<feature type="non-terminal residue" evidence="2">
    <location>
        <position position="272"/>
    </location>
</feature>
<accession>A0AAE1LW34</accession>
<proteinExistence type="predicted"/>
<dbReference type="Proteomes" id="UP001219518">
    <property type="component" value="Unassembled WGS sequence"/>
</dbReference>
<evidence type="ECO:0000313" key="3">
    <source>
        <dbReference type="Proteomes" id="UP001219518"/>
    </source>
</evidence>
<sequence>NQKAQRSIRRGKRRKKQESDSDSDSAEGCDDIIQEENESDSDSDSAEGCDDIIQEENESDSDSDSAEGYNDLIHDSDSDNAEGCDDPTEGENDHGEVNLNEGNGNSEPEPSEPSSPENSDSGSDDEDNFDLNDELLNQRLELAGNSTVRDALAVLLSVTVRFKLPLVALEALLKGHNTLLGYRALPHDKSKLWKVLKRNSLGIVKYAYCPHTTASLGLYDALPDHVVCEHCEKTHRKREVKYFEAFSTSVTHLQVFQFPVPHAAVKHLHLYD</sequence>
<gene>
    <name evidence="2" type="ORF">KUF71_010650</name>
</gene>
<name>A0AAE1LW34_9NEOP</name>
<reference evidence="2" key="1">
    <citation type="submission" date="2021-07" db="EMBL/GenBank/DDBJ databases">
        <authorList>
            <person name="Catto M.A."/>
            <person name="Jacobson A."/>
            <person name="Kennedy G."/>
            <person name="Labadie P."/>
            <person name="Hunt B.G."/>
            <person name="Srinivasan R."/>
        </authorList>
    </citation>
    <scope>NUCLEOTIDE SEQUENCE</scope>
    <source>
        <strain evidence="2">PL_HMW_Pooled</strain>
        <tissue evidence="2">Head</tissue>
    </source>
</reference>
<feature type="compositionally biased region" description="Acidic residues" evidence="1">
    <location>
        <begin position="78"/>
        <end position="90"/>
    </location>
</feature>
<comment type="caution">
    <text evidence="2">The sequence shown here is derived from an EMBL/GenBank/DDBJ whole genome shotgun (WGS) entry which is preliminary data.</text>
</comment>
<organism evidence="2 3">
    <name type="scientific">Frankliniella fusca</name>
    <dbReference type="NCBI Taxonomy" id="407009"/>
    <lineage>
        <taxon>Eukaryota</taxon>
        <taxon>Metazoa</taxon>
        <taxon>Ecdysozoa</taxon>
        <taxon>Arthropoda</taxon>
        <taxon>Hexapoda</taxon>
        <taxon>Insecta</taxon>
        <taxon>Pterygota</taxon>
        <taxon>Neoptera</taxon>
        <taxon>Paraneoptera</taxon>
        <taxon>Thysanoptera</taxon>
        <taxon>Terebrantia</taxon>
        <taxon>Thripoidea</taxon>
        <taxon>Thripidae</taxon>
        <taxon>Frankliniella</taxon>
    </lineage>
</organism>
<protein>
    <submittedName>
        <fullName evidence="2">Halomucin</fullName>
    </submittedName>
</protein>
<dbReference type="EMBL" id="JAHWGI010001431">
    <property type="protein sequence ID" value="KAK3931882.1"/>
    <property type="molecule type" value="Genomic_DNA"/>
</dbReference>
<feature type="compositionally biased region" description="Acidic residues" evidence="1">
    <location>
        <begin position="20"/>
        <end position="65"/>
    </location>
</feature>
<reference evidence="2" key="2">
    <citation type="journal article" date="2023" name="BMC Genomics">
        <title>Pest status, molecular evolution, and epigenetic factors derived from the genome assembly of Frankliniella fusca, a thysanopteran phytovirus vector.</title>
        <authorList>
            <person name="Catto M.A."/>
            <person name="Labadie P.E."/>
            <person name="Jacobson A.L."/>
            <person name="Kennedy G.G."/>
            <person name="Srinivasan R."/>
            <person name="Hunt B.G."/>
        </authorList>
    </citation>
    <scope>NUCLEOTIDE SEQUENCE</scope>
    <source>
        <strain evidence="2">PL_HMW_Pooled</strain>
    </source>
</reference>
<feature type="region of interest" description="Disordered" evidence="1">
    <location>
        <begin position="1"/>
        <end position="130"/>
    </location>
</feature>
<evidence type="ECO:0000313" key="2">
    <source>
        <dbReference type="EMBL" id="KAK3931882.1"/>
    </source>
</evidence>
<dbReference type="AlphaFoldDB" id="A0AAE1LW34"/>